<dbReference type="AlphaFoldDB" id="A0A6J7CVD0"/>
<dbReference type="InterPro" id="IPR047794">
    <property type="entry name" value="C45_proenzyme-like"/>
</dbReference>
<dbReference type="EMBL" id="CAFBLJ010000015">
    <property type="protein sequence ID" value="CAB4860845.1"/>
    <property type="molecule type" value="Genomic_DNA"/>
</dbReference>
<dbReference type="NCBIfam" id="NF040521">
    <property type="entry name" value="C45_proenzyme"/>
    <property type="match status" value="1"/>
</dbReference>
<proteinExistence type="predicted"/>
<evidence type="ECO:0000259" key="1">
    <source>
        <dbReference type="Pfam" id="PF03417"/>
    </source>
</evidence>
<evidence type="ECO:0000313" key="2">
    <source>
        <dbReference type="EMBL" id="CAB4860845.1"/>
    </source>
</evidence>
<accession>A0A6J7CVD0</accession>
<sequence>MIRVGQFQGTRVDVGLAHGEEFGPLIREVIDIYRLVFGRPDDVLRELVRPFEHRTRASAPATASEIEAVASGAGLPTWWLYLLNSRSEIMGVVRDGCTAICDPRSRVLAQTWDWLGALESLIVVIDATDERGHRIVTMTEPGITAKIGMNCCGLGVSMTFLDAVTPADGVPVHVLLAELLHCTSVDEARQVTAAIGSGRYAHVMVADRTGDAELFRFIGPTTRTERWIGPNPIGCTNHVVDVPATGGDMLDNSTRRLDTVSRLLSDQPPLDVGSAMTILADRSDGTAPIAAPYTGYRGVAVGTVATVAMDLARLRFDLRLGPDQVPAFAATLTCLHASDRSG</sequence>
<dbReference type="Gene3D" id="3.60.60.10">
    <property type="entry name" value="Penicillin V Acylase, Chain A"/>
    <property type="match status" value="1"/>
</dbReference>
<dbReference type="InterPro" id="IPR005079">
    <property type="entry name" value="Peptidase_C45_hydrolase"/>
</dbReference>
<name>A0A6J7CVD0_9ZZZZ</name>
<dbReference type="Gene3D" id="1.10.10.2120">
    <property type="match status" value="1"/>
</dbReference>
<dbReference type="InterPro" id="IPR047801">
    <property type="entry name" value="Peptidase_C45"/>
</dbReference>
<gene>
    <name evidence="2" type="ORF">UFOPK3304_00447</name>
</gene>
<protein>
    <submittedName>
        <fullName evidence="2">Unannotated protein</fullName>
    </submittedName>
</protein>
<dbReference type="PANTHER" id="PTHR34180">
    <property type="entry name" value="PEPTIDASE C45"/>
    <property type="match status" value="1"/>
</dbReference>
<reference evidence="2" key="1">
    <citation type="submission" date="2020-05" db="EMBL/GenBank/DDBJ databases">
        <authorList>
            <person name="Chiriac C."/>
            <person name="Salcher M."/>
            <person name="Ghai R."/>
            <person name="Kavagutti S V."/>
        </authorList>
    </citation>
    <scope>NUCLEOTIDE SEQUENCE</scope>
</reference>
<dbReference type="Pfam" id="PF03417">
    <property type="entry name" value="AAT"/>
    <property type="match status" value="1"/>
</dbReference>
<feature type="domain" description="Peptidase C45 hydrolase" evidence="1">
    <location>
        <begin position="106"/>
        <end position="321"/>
    </location>
</feature>
<organism evidence="2">
    <name type="scientific">freshwater metagenome</name>
    <dbReference type="NCBI Taxonomy" id="449393"/>
    <lineage>
        <taxon>unclassified sequences</taxon>
        <taxon>metagenomes</taxon>
        <taxon>ecological metagenomes</taxon>
    </lineage>
</organism>
<dbReference type="PANTHER" id="PTHR34180:SF1">
    <property type="entry name" value="BETA-ALANYL-DOPAMINE_CARCININE HYDROLASE"/>
    <property type="match status" value="1"/>
</dbReference>